<organism evidence="25 26">
    <name type="scientific">Paenirhodobacter hankyongi</name>
    <dbReference type="NCBI Taxonomy" id="2294033"/>
    <lineage>
        <taxon>Bacteria</taxon>
        <taxon>Pseudomonadati</taxon>
        <taxon>Pseudomonadota</taxon>
        <taxon>Alphaproteobacteria</taxon>
        <taxon>Rhodobacterales</taxon>
        <taxon>Rhodobacter group</taxon>
        <taxon>Paenirhodobacter</taxon>
    </lineage>
</organism>
<dbReference type="EMBL" id="RCHI01000005">
    <property type="protein sequence ID" value="RLL70934.1"/>
    <property type="molecule type" value="Genomic_DNA"/>
</dbReference>
<evidence type="ECO:0000256" key="16">
    <source>
        <dbReference type="ARBA" id="ARBA00023098"/>
    </source>
</evidence>
<feature type="binding site" evidence="22">
    <location>
        <begin position="96"/>
        <end position="97"/>
    </location>
    <ligand>
        <name>ATP</name>
        <dbReference type="ChEBI" id="CHEBI:30616"/>
    </ligand>
</feature>
<evidence type="ECO:0000256" key="7">
    <source>
        <dbReference type="ARBA" id="ARBA00022519"/>
    </source>
</evidence>
<keyword evidence="9 24" id="KW-0812">Transmembrane</keyword>
<evidence type="ECO:0000256" key="18">
    <source>
        <dbReference type="ARBA" id="ARBA00023209"/>
    </source>
</evidence>
<keyword evidence="15 24" id="KW-1133">Transmembrane helix</keyword>
<keyword evidence="26" id="KW-1185">Reference proteome</keyword>
<evidence type="ECO:0000256" key="14">
    <source>
        <dbReference type="ARBA" id="ARBA00022842"/>
    </source>
</evidence>
<dbReference type="Gene3D" id="1.10.287.3610">
    <property type="match status" value="1"/>
</dbReference>
<dbReference type="AlphaFoldDB" id="A0A421BRL8"/>
<sequence>MLRFLSSELWRLHNTATWSWHGWIAAWATEKSLRQWTVAQAISITLALVVHMGAGERALIIALGFLVLAAELANTAIETIVNRISPERSDMARKAKDVGSAMVMVTAISVGAAWLVVLLG</sequence>
<keyword evidence="12 24" id="KW-0418">Kinase</keyword>
<keyword evidence="11 22" id="KW-0547">Nucleotide-binding</keyword>
<evidence type="ECO:0000256" key="12">
    <source>
        <dbReference type="ARBA" id="ARBA00022777"/>
    </source>
</evidence>
<evidence type="ECO:0000256" key="4">
    <source>
        <dbReference type="ARBA" id="ARBA00017575"/>
    </source>
</evidence>
<evidence type="ECO:0000256" key="13">
    <source>
        <dbReference type="ARBA" id="ARBA00022840"/>
    </source>
</evidence>
<keyword evidence="19 24" id="KW-1208">Phospholipid metabolism</keyword>
<feature type="binding site" evidence="21">
    <location>
        <position position="100"/>
    </location>
    <ligand>
        <name>substrate</name>
    </ligand>
</feature>
<feature type="transmembrane region" description="Helical" evidence="24">
    <location>
        <begin position="98"/>
        <end position="119"/>
    </location>
</feature>
<keyword evidence="8 24" id="KW-0808">Transferase</keyword>
<keyword evidence="10 23" id="KW-0479">Metal-binding</keyword>
<dbReference type="GO" id="GO:0046872">
    <property type="term" value="F:metal ion binding"/>
    <property type="evidence" value="ECO:0007669"/>
    <property type="project" value="UniProtKB-KW"/>
</dbReference>
<comment type="caution">
    <text evidence="25">The sequence shown here is derived from an EMBL/GenBank/DDBJ whole genome shotgun (WGS) entry which is preliminary data.</text>
</comment>
<evidence type="ECO:0000256" key="11">
    <source>
        <dbReference type="ARBA" id="ARBA00022741"/>
    </source>
</evidence>
<feature type="binding site" evidence="22">
    <location>
        <position position="78"/>
    </location>
    <ligand>
        <name>ATP</name>
        <dbReference type="ChEBI" id="CHEBI:30616"/>
    </ligand>
</feature>
<evidence type="ECO:0000256" key="8">
    <source>
        <dbReference type="ARBA" id="ARBA00022679"/>
    </source>
</evidence>
<evidence type="ECO:0000256" key="22">
    <source>
        <dbReference type="PIRSR" id="PIRSR600829-3"/>
    </source>
</evidence>
<comment type="cofactor">
    <cofactor evidence="23">
        <name>Mg(2+)</name>
        <dbReference type="ChEBI" id="CHEBI:18420"/>
    </cofactor>
    <text evidence="23">Mn(2+), Zn(2+), Cd(2+) and Co(2+) support activity to lesser extents.</text>
</comment>
<protein>
    <recommendedName>
        <fullName evidence="4 24">Diacylglycerol kinase</fullName>
        <ecNumber evidence="3 24">2.7.1.107</ecNumber>
    </recommendedName>
</protein>
<feature type="binding site" evidence="21">
    <location>
        <position position="11"/>
    </location>
    <ligand>
        <name>substrate</name>
    </ligand>
</feature>
<dbReference type="GO" id="GO:0004143">
    <property type="term" value="F:ATP-dependent diacylglycerol kinase activity"/>
    <property type="evidence" value="ECO:0007669"/>
    <property type="project" value="UniProtKB-EC"/>
</dbReference>
<comment type="function">
    <text evidence="24">Catalyzes the ATP-dependent phosphorylation of sn-l,2-diacylglycerol (DAG) to phosphatidic acid. Involved in the recycling of diacylglycerol produced as a by-product during membrane-derived oligosaccharide (MDO) biosynthesis.</text>
</comment>
<reference evidence="25 26" key="1">
    <citation type="submission" date="2018-10" db="EMBL/GenBank/DDBJ databases">
        <title>Rhodobacter sp . BO-81.</title>
        <authorList>
            <person name="Im W.T."/>
        </authorList>
    </citation>
    <scope>NUCLEOTIDE SEQUENCE [LARGE SCALE GENOMIC DNA]</scope>
    <source>
        <strain evidence="25 26">BO-81</strain>
    </source>
</reference>
<comment type="similarity">
    <text evidence="2 24">Belongs to the bacterial diacylglycerol kinase family.</text>
</comment>
<keyword evidence="13 22" id="KW-0067">ATP-binding</keyword>
<keyword evidence="18" id="KW-0594">Phospholipid biosynthesis</keyword>
<dbReference type="PANTHER" id="PTHR34299">
    <property type="entry name" value="DIACYLGLYCEROL KINASE"/>
    <property type="match status" value="1"/>
</dbReference>
<dbReference type="Pfam" id="PF01219">
    <property type="entry name" value="DAGK_prokar"/>
    <property type="match status" value="1"/>
</dbReference>
<evidence type="ECO:0000256" key="24">
    <source>
        <dbReference type="RuleBase" id="RU363065"/>
    </source>
</evidence>
<dbReference type="EC" id="2.7.1.107" evidence="3 24"/>
<evidence type="ECO:0000256" key="9">
    <source>
        <dbReference type="ARBA" id="ARBA00022692"/>
    </source>
</evidence>
<dbReference type="Proteomes" id="UP000279673">
    <property type="component" value="Unassembled WGS sequence"/>
</dbReference>
<feature type="binding site" evidence="23">
    <location>
        <position position="30"/>
    </location>
    <ligand>
        <name>a divalent metal cation</name>
        <dbReference type="ChEBI" id="CHEBI:60240"/>
    </ligand>
</feature>
<evidence type="ECO:0000313" key="26">
    <source>
        <dbReference type="Proteomes" id="UP000279673"/>
    </source>
</evidence>
<evidence type="ECO:0000256" key="23">
    <source>
        <dbReference type="PIRSR" id="PIRSR600829-4"/>
    </source>
</evidence>
<keyword evidence="16 24" id="KW-0443">Lipid metabolism</keyword>
<evidence type="ECO:0000313" key="25">
    <source>
        <dbReference type="EMBL" id="RLL70934.1"/>
    </source>
</evidence>
<feature type="active site" description="Proton acceptor" evidence="20">
    <location>
        <position position="71"/>
    </location>
</feature>
<evidence type="ECO:0000256" key="6">
    <source>
        <dbReference type="ARBA" id="ARBA00022516"/>
    </source>
</evidence>
<dbReference type="InterPro" id="IPR000829">
    <property type="entry name" value="DAGK"/>
</dbReference>
<accession>A0A421BRL8</accession>
<keyword evidence="17 24" id="KW-0472">Membrane</keyword>
<dbReference type="GO" id="GO:0006654">
    <property type="term" value="P:phosphatidic acid biosynthetic process"/>
    <property type="evidence" value="ECO:0007669"/>
    <property type="project" value="InterPro"/>
</dbReference>
<dbReference type="CDD" id="cd14264">
    <property type="entry name" value="DAGK_IM"/>
    <property type="match status" value="1"/>
</dbReference>
<keyword evidence="14 23" id="KW-0460">Magnesium</keyword>
<feature type="binding site" evidence="21">
    <location>
        <position position="71"/>
    </location>
    <ligand>
        <name>substrate</name>
    </ligand>
</feature>
<dbReference type="GO" id="GO:0005524">
    <property type="term" value="F:ATP binding"/>
    <property type="evidence" value="ECO:0007669"/>
    <property type="project" value="UniProtKB-KW"/>
</dbReference>
<evidence type="ECO:0000256" key="1">
    <source>
        <dbReference type="ARBA" id="ARBA00004429"/>
    </source>
</evidence>
<dbReference type="InterPro" id="IPR033718">
    <property type="entry name" value="DAGK_prok"/>
</dbReference>
<evidence type="ECO:0000256" key="3">
    <source>
        <dbReference type="ARBA" id="ARBA00012133"/>
    </source>
</evidence>
<evidence type="ECO:0000256" key="10">
    <source>
        <dbReference type="ARBA" id="ARBA00022723"/>
    </source>
</evidence>
<feature type="transmembrane region" description="Helical" evidence="24">
    <location>
        <begin position="59"/>
        <end position="77"/>
    </location>
</feature>
<keyword evidence="6" id="KW-0444">Lipid biosynthesis</keyword>
<evidence type="ECO:0000256" key="2">
    <source>
        <dbReference type="ARBA" id="ARBA00005967"/>
    </source>
</evidence>
<feature type="binding site" evidence="22">
    <location>
        <position position="30"/>
    </location>
    <ligand>
        <name>ATP</name>
        <dbReference type="ChEBI" id="CHEBI:30616"/>
    </ligand>
</feature>
<keyword evidence="7 24" id="KW-0997">Cell inner membrane</keyword>
<evidence type="ECO:0000256" key="21">
    <source>
        <dbReference type="PIRSR" id="PIRSR600829-2"/>
    </source>
</evidence>
<evidence type="ECO:0000256" key="15">
    <source>
        <dbReference type="ARBA" id="ARBA00022989"/>
    </source>
</evidence>
<comment type="subcellular location">
    <subcellularLocation>
        <location evidence="1 24">Cell inner membrane</location>
        <topology evidence="1 24">Multi-pass membrane protein</topology>
    </subcellularLocation>
</comment>
<feature type="binding site" evidence="22">
    <location>
        <position position="11"/>
    </location>
    <ligand>
        <name>ATP</name>
        <dbReference type="ChEBI" id="CHEBI:30616"/>
    </ligand>
</feature>
<feature type="binding site" evidence="21">
    <location>
        <position position="57"/>
    </location>
    <ligand>
        <name>substrate</name>
    </ligand>
</feature>
<proteinExistence type="inferred from homology"/>
<dbReference type="InterPro" id="IPR036945">
    <property type="entry name" value="DAGK_sf"/>
</dbReference>
<dbReference type="RefSeq" id="WP_121532173.1">
    <property type="nucleotide sequence ID" value="NZ_RCHI01000005.1"/>
</dbReference>
<gene>
    <name evidence="25" type="ORF">DYS74_06750</name>
</gene>
<dbReference type="PANTHER" id="PTHR34299:SF1">
    <property type="entry name" value="DIACYLGLYCEROL KINASE"/>
    <property type="match status" value="1"/>
</dbReference>
<comment type="catalytic activity">
    <reaction evidence="24">
        <text>a 1,2-diacyl-sn-glycerol + ATP = a 1,2-diacyl-sn-glycero-3-phosphate + ADP + H(+)</text>
        <dbReference type="Rhea" id="RHEA:10272"/>
        <dbReference type="ChEBI" id="CHEBI:15378"/>
        <dbReference type="ChEBI" id="CHEBI:17815"/>
        <dbReference type="ChEBI" id="CHEBI:30616"/>
        <dbReference type="ChEBI" id="CHEBI:58608"/>
        <dbReference type="ChEBI" id="CHEBI:456216"/>
        <dbReference type="EC" id="2.7.1.107"/>
    </reaction>
</comment>
<evidence type="ECO:0000256" key="17">
    <source>
        <dbReference type="ARBA" id="ARBA00023136"/>
    </source>
</evidence>
<dbReference type="GO" id="GO:0005886">
    <property type="term" value="C:plasma membrane"/>
    <property type="evidence" value="ECO:0007669"/>
    <property type="project" value="UniProtKB-SubCell"/>
</dbReference>
<evidence type="ECO:0000256" key="20">
    <source>
        <dbReference type="PIRSR" id="PIRSR600829-1"/>
    </source>
</evidence>
<comment type="caution">
    <text evidence="24">Lacks conserved residue(s) required for the propagation of feature annotation.</text>
</comment>
<name>A0A421BRL8_9RHOB</name>
<keyword evidence="5" id="KW-1003">Cell membrane</keyword>
<evidence type="ECO:0000256" key="5">
    <source>
        <dbReference type="ARBA" id="ARBA00022475"/>
    </source>
</evidence>
<evidence type="ECO:0000256" key="19">
    <source>
        <dbReference type="ARBA" id="ARBA00023264"/>
    </source>
</evidence>
<feature type="binding site" evidence="23">
    <location>
        <position position="78"/>
    </location>
    <ligand>
        <name>a divalent metal cation</name>
        <dbReference type="ChEBI" id="CHEBI:60240"/>
    </ligand>
</feature>